<dbReference type="AlphaFoldDB" id="A0A2T5JDB6"/>
<dbReference type="InterPro" id="IPR032710">
    <property type="entry name" value="NTF2-like_dom_sf"/>
</dbReference>
<dbReference type="Proteomes" id="UP000244168">
    <property type="component" value="Unassembled WGS sequence"/>
</dbReference>
<evidence type="ECO:0000259" key="1">
    <source>
        <dbReference type="Pfam" id="PF12680"/>
    </source>
</evidence>
<keyword evidence="3" id="KW-1185">Reference proteome</keyword>
<evidence type="ECO:0000313" key="2">
    <source>
        <dbReference type="EMBL" id="PTQ99749.1"/>
    </source>
</evidence>
<keyword evidence="2" id="KW-0413">Isomerase</keyword>
<name>A0A2T5JDB6_9SPHI</name>
<proteinExistence type="predicted"/>
<comment type="caution">
    <text evidence="2">The sequence shown here is derived from an EMBL/GenBank/DDBJ whole genome shotgun (WGS) entry which is preliminary data.</text>
</comment>
<sequence length="115" mass="13220">MDKEQLIRQAYTAFNARNIDAVLSVMSPDVRWPKAWEGDYAHGHTEVRAYWERQWQEIDPIVTPVYFRERTDGTIAVEVDQLVKDLEGNAVFNGKVLHVYTIAGGLLQQMEIEIG</sequence>
<feature type="domain" description="SnoaL-like" evidence="1">
    <location>
        <begin position="7"/>
        <end position="107"/>
    </location>
</feature>
<dbReference type="EMBL" id="QAOQ01000002">
    <property type="protein sequence ID" value="PTQ99749.1"/>
    <property type="molecule type" value="Genomic_DNA"/>
</dbReference>
<organism evidence="2 3">
    <name type="scientific">Mucilaginibacter yixingensis</name>
    <dbReference type="NCBI Taxonomy" id="1295612"/>
    <lineage>
        <taxon>Bacteria</taxon>
        <taxon>Pseudomonadati</taxon>
        <taxon>Bacteroidota</taxon>
        <taxon>Sphingobacteriia</taxon>
        <taxon>Sphingobacteriales</taxon>
        <taxon>Sphingobacteriaceae</taxon>
        <taxon>Mucilaginibacter</taxon>
    </lineage>
</organism>
<reference evidence="2 3" key="1">
    <citation type="submission" date="2018-04" db="EMBL/GenBank/DDBJ databases">
        <title>Genomic Encyclopedia of Archaeal and Bacterial Type Strains, Phase II (KMG-II): from individual species to whole genera.</title>
        <authorList>
            <person name="Goeker M."/>
        </authorList>
    </citation>
    <scope>NUCLEOTIDE SEQUENCE [LARGE SCALE GENOMIC DNA]</scope>
    <source>
        <strain evidence="2 3">DSM 26809</strain>
    </source>
</reference>
<dbReference type="InterPro" id="IPR037401">
    <property type="entry name" value="SnoaL-like"/>
</dbReference>
<protein>
    <submittedName>
        <fullName evidence="2">Ketosteroid isomerase-like protein</fullName>
    </submittedName>
</protein>
<dbReference type="SUPFAM" id="SSF54427">
    <property type="entry name" value="NTF2-like"/>
    <property type="match status" value="1"/>
</dbReference>
<dbReference type="OrthoDB" id="1353852at2"/>
<accession>A0A2T5JDB6</accession>
<dbReference type="GO" id="GO:0016853">
    <property type="term" value="F:isomerase activity"/>
    <property type="evidence" value="ECO:0007669"/>
    <property type="project" value="UniProtKB-KW"/>
</dbReference>
<gene>
    <name evidence="2" type="ORF">C8P68_102579</name>
</gene>
<dbReference type="Gene3D" id="3.10.450.50">
    <property type="match status" value="1"/>
</dbReference>
<dbReference type="Pfam" id="PF12680">
    <property type="entry name" value="SnoaL_2"/>
    <property type="match status" value="1"/>
</dbReference>
<evidence type="ECO:0000313" key="3">
    <source>
        <dbReference type="Proteomes" id="UP000244168"/>
    </source>
</evidence>
<dbReference type="RefSeq" id="WP_107827664.1">
    <property type="nucleotide sequence ID" value="NZ_CP160205.1"/>
</dbReference>